<evidence type="ECO:0000259" key="2">
    <source>
        <dbReference type="PROSITE" id="PS51159"/>
    </source>
</evidence>
<dbReference type="Gene3D" id="2.60.40.2440">
    <property type="entry name" value="Carbohydrate binding type-21 domain"/>
    <property type="match status" value="1"/>
</dbReference>
<protein>
    <recommendedName>
        <fullName evidence="2">CBM21 domain-containing protein</fullName>
    </recommendedName>
</protein>
<keyword evidence="4" id="KW-1185">Reference proteome</keyword>
<evidence type="ECO:0000256" key="1">
    <source>
        <dbReference type="SAM" id="MobiDB-lite"/>
    </source>
</evidence>
<dbReference type="Pfam" id="PF03370">
    <property type="entry name" value="CBM_21"/>
    <property type="match status" value="1"/>
</dbReference>
<dbReference type="GO" id="GO:2001069">
    <property type="term" value="F:glycogen binding"/>
    <property type="evidence" value="ECO:0007669"/>
    <property type="project" value="TreeGrafter"/>
</dbReference>
<dbReference type="AlphaFoldDB" id="A0A9Q3HB90"/>
<feature type="compositionally biased region" description="Polar residues" evidence="1">
    <location>
        <begin position="206"/>
        <end position="233"/>
    </location>
</feature>
<dbReference type="InterPro" id="IPR005036">
    <property type="entry name" value="CBM21_dom"/>
</dbReference>
<evidence type="ECO:0000313" key="4">
    <source>
        <dbReference type="Proteomes" id="UP000765509"/>
    </source>
</evidence>
<proteinExistence type="predicted"/>
<feature type="region of interest" description="Disordered" evidence="1">
    <location>
        <begin position="85"/>
        <end position="112"/>
    </location>
</feature>
<dbReference type="PANTHER" id="PTHR12307:SF36">
    <property type="entry name" value="GLYCOGEN-BINDING SUBUNIT 76A"/>
    <property type="match status" value="1"/>
</dbReference>
<dbReference type="InterPro" id="IPR038175">
    <property type="entry name" value="CBM21_dom_sf"/>
</dbReference>
<feature type="compositionally biased region" description="Basic and acidic residues" evidence="1">
    <location>
        <begin position="235"/>
        <end position="249"/>
    </location>
</feature>
<feature type="compositionally biased region" description="Low complexity" evidence="1">
    <location>
        <begin position="174"/>
        <end position="205"/>
    </location>
</feature>
<feature type="region of interest" description="Disordered" evidence="1">
    <location>
        <begin position="132"/>
        <end position="297"/>
    </location>
</feature>
<feature type="region of interest" description="Disordered" evidence="1">
    <location>
        <begin position="325"/>
        <end position="348"/>
    </location>
</feature>
<dbReference type="GO" id="GO:0005979">
    <property type="term" value="P:regulation of glycogen biosynthetic process"/>
    <property type="evidence" value="ECO:0007669"/>
    <property type="project" value="TreeGrafter"/>
</dbReference>
<reference evidence="3" key="1">
    <citation type="submission" date="2021-03" db="EMBL/GenBank/DDBJ databases">
        <title>Draft genome sequence of rust myrtle Austropuccinia psidii MF-1, a brazilian biotype.</title>
        <authorList>
            <person name="Quecine M.C."/>
            <person name="Pachon D.M.R."/>
            <person name="Bonatelli M.L."/>
            <person name="Correr F.H."/>
            <person name="Franceschini L.M."/>
            <person name="Leite T.F."/>
            <person name="Margarido G.R.A."/>
            <person name="Almeida C.A."/>
            <person name="Ferrarezi J.A."/>
            <person name="Labate C.A."/>
        </authorList>
    </citation>
    <scope>NUCLEOTIDE SEQUENCE</scope>
    <source>
        <strain evidence="3">MF-1</strain>
    </source>
</reference>
<accession>A0A9Q3HB90</accession>
<dbReference type="PANTHER" id="PTHR12307">
    <property type="entry name" value="PROTEIN PHOSPHATASE 1 REGULATORY SUBUNIT"/>
    <property type="match status" value="1"/>
</dbReference>
<comment type="caution">
    <text evidence="3">The sequence shown here is derived from an EMBL/GenBank/DDBJ whole genome shotgun (WGS) entry which is preliminary data.</text>
</comment>
<dbReference type="PROSITE" id="PS51159">
    <property type="entry name" value="CBM21"/>
    <property type="match status" value="1"/>
</dbReference>
<dbReference type="OrthoDB" id="1881at2759"/>
<feature type="compositionally biased region" description="Polar residues" evidence="1">
    <location>
        <begin position="151"/>
        <end position="163"/>
    </location>
</feature>
<feature type="compositionally biased region" description="Polar residues" evidence="1">
    <location>
        <begin position="664"/>
        <end position="673"/>
    </location>
</feature>
<organism evidence="3 4">
    <name type="scientific">Austropuccinia psidii MF-1</name>
    <dbReference type="NCBI Taxonomy" id="1389203"/>
    <lineage>
        <taxon>Eukaryota</taxon>
        <taxon>Fungi</taxon>
        <taxon>Dikarya</taxon>
        <taxon>Basidiomycota</taxon>
        <taxon>Pucciniomycotina</taxon>
        <taxon>Pucciniomycetes</taxon>
        <taxon>Pucciniales</taxon>
        <taxon>Sphaerophragmiaceae</taxon>
        <taxon>Austropuccinia</taxon>
    </lineage>
</organism>
<feature type="region of interest" description="Disordered" evidence="1">
    <location>
        <begin position="655"/>
        <end position="721"/>
    </location>
</feature>
<dbReference type="EMBL" id="AVOT02015020">
    <property type="protein sequence ID" value="MBW0498983.1"/>
    <property type="molecule type" value="Genomic_DNA"/>
</dbReference>
<dbReference type="InterPro" id="IPR050782">
    <property type="entry name" value="PP1_regulatory_subunit_3"/>
</dbReference>
<feature type="domain" description="CBM21" evidence="2">
    <location>
        <begin position="391"/>
        <end position="510"/>
    </location>
</feature>
<dbReference type="GO" id="GO:0000164">
    <property type="term" value="C:protein phosphatase type 1 complex"/>
    <property type="evidence" value="ECO:0007669"/>
    <property type="project" value="TreeGrafter"/>
</dbReference>
<feature type="compositionally biased region" description="Low complexity" evidence="1">
    <location>
        <begin position="253"/>
        <end position="284"/>
    </location>
</feature>
<gene>
    <name evidence="3" type="ORF">O181_038698</name>
</gene>
<evidence type="ECO:0000313" key="3">
    <source>
        <dbReference type="EMBL" id="MBW0498983.1"/>
    </source>
</evidence>
<name>A0A9Q3HB90_9BASI</name>
<sequence>MTSISSSMTLLLEPNNHHPINHNLNPNSNLNTTTSNTNTSIPTNSNSINNNPFLNYYSIERQLKSHDHQNQIGMNFNHNKIKSLSSPSFSPSSYESSLSSKSSITSSSNKSSSFNLNFNETLQNQTNPIKLVHHQHPNHNNTPSNHHHIRSFSQTHPSTSNQILIHPPTPINHPNPIHSSSKSNHSSPFHFNSISSHSSASQSLNLVNPNNSITTTRPLHQKACSETSLNNIKLTHHDHPKMLRKKSGEPLRSSLKLSNSSITSPSSLSSNQSLSSQQQQQQQQKIFDQSITSKSAPSTPLINSKVVHFDSHLEHVRHFLAQQRPIAVSRDGSPIETETEGEDEFPFPIIKSSTPTPIHQSTFTPTSTPTINSSNSHHLILELPNMPKLKCPLNQIQPVCLQSIQLTDDNKNLKGIIQVINLSFQKLVAVRFTFDNWETVSEVTAEYLKSQSNQESPSSNHNGIDLFGFNIKLVDLLATIQQKTLEIAIRYLTTGQEFWDNNLGNNYQVKFKSIPSNHNHHRTHQILHHHPPSLNHSIHKPLHNHNHTINFNKHSTHHPPLWPVNLKAELDKLIGDDLGLSLLSMKKPQKKLFNEKPKSNSLDALSAINQLKAGTGLSARYDFGLSLKQASSRNVESLPIPIPISPVPSDWVGMPAKSFEKPNQKSWSATNIVQPSLPPSPPQESSQNPSNHHHLISSQDDLNHFSGLVTPRSPSGSDQSN</sequence>
<feature type="compositionally biased region" description="Polar residues" evidence="1">
    <location>
        <begin position="285"/>
        <end position="297"/>
    </location>
</feature>
<feature type="compositionally biased region" description="Polar residues" evidence="1">
    <location>
        <begin position="712"/>
        <end position="721"/>
    </location>
</feature>
<dbReference type="GO" id="GO:0008157">
    <property type="term" value="F:protein phosphatase 1 binding"/>
    <property type="evidence" value="ECO:0007669"/>
    <property type="project" value="TreeGrafter"/>
</dbReference>
<feature type="region of interest" description="Disordered" evidence="1">
    <location>
        <begin position="13"/>
        <end position="49"/>
    </location>
</feature>
<dbReference type="Proteomes" id="UP000765509">
    <property type="component" value="Unassembled WGS sequence"/>
</dbReference>